<dbReference type="InterPro" id="IPR037252">
    <property type="entry name" value="Mib_Herc2_sf"/>
</dbReference>
<keyword evidence="11" id="KW-0175">Coiled coil</keyword>
<feature type="region of interest" description="Disordered" evidence="12">
    <location>
        <begin position="682"/>
        <end position="707"/>
    </location>
</feature>
<feature type="domain" description="MIB/HERC2" evidence="14">
    <location>
        <begin position="1348"/>
        <end position="1420"/>
    </location>
</feature>
<name>A0A9P0A272_BEMTA</name>
<feature type="region of interest" description="Disordered" evidence="12">
    <location>
        <begin position="772"/>
        <end position="792"/>
    </location>
</feature>
<feature type="region of interest" description="Disordered" evidence="12">
    <location>
        <begin position="337"/>
        <end position="356"/>
    </location>
</feature>
<evidence type="ECO:0000256" key="12">
    <source>
        <dbReference type="SAM" id="MobiDB-lite"/>
    </source>
</evidence>
<dbReference type="Gene3D" id="2.60.120.260">
    <property type="entry name" value="Galactose-binding domain-like"/>
    <property type="match status" value="1"/>
</dbReference>
<dbReference type="InterPro" id="IPR002110">
    <property type="entry name" value="Ankyrin_rpt"/>
</dbReference>
<keyword evidence="4 10" id="KW-0808">Transferase</keyword>
<dbReference type="Proteomes" id="UP001152759">
    <property type="component" value="Chromosome 10"/>
</dbReference>
<feature type="region of interest" description="Disordered" evidence="12">
    <location>
        <begin position="1952"/>
        <end position="2000"/>
    </location>
</feature>
<dbReference type="SMART" id="SM00119">
    <property type="entry name" value="HECTc"/>
    <property type="match status" value="1"/>
</dbReference>
<evidence type="ECO:0000256" key="3">
    <source>
        <dbReference type="ARBA" id="ARBA00006331"/>
    </source>
</evidence>
<dbReference type="PROSITE" id="PS50297">
    <property type="entry name" value="ANK_REP_REGION"/>
    <property type="match status" value="2"/>
</dbReference>
<dbReference type="GO" id="GO:0046872">
    <property type="term" value="F:metal ion binding"/>
    <property type="evidence" value="ECO:0007669"/>
    <property type="project" value="InterPro"/>
</dbReference>
<evidence type="ECO:0000256" key="8">
    <source>
        <dbReference type="PROSITE-ProRule" id="PRU00023"/>
    </source>
</evidence>
<dbReference type="PANTHER" id="PTHR45670">
    <property type="entry name" value="E3 UBIQUITIN-PROTEIN LIGASE TRIP12"/>
    <property type="match status" value="1"/>
</dbReference>
<dbReference type="InterPro" id="IPR000569">
    <property type="entry name" value="HECT_dom"/>
</dbReference>
<feature type="compositionally biased region" description="Low complexity" evidence="12">
    <location>
        <begin position="340"/>
        <end position="351"/>
    </location>
</feature>
<feature type="region of interest" description="Disordered" evidence="12">
    <location>
        <begin position="1660"/>
        <end position="1724"/>
    </location>
</feature>
<dbReference type="SUPFAM" id="SSF56204">
    <property type="entry name" value="Hect, E3 ligase catalytic domain"/>
    <property type="match status" value="1"/>
</dbReference>
<proteinExistence type="inferred from homology"/>
<evidence type="ECO:0000256" key="10">
    <source>
        <dbReference type="RuleBase" id="RU369009"/>
    </source>
</evidence>
<dbReference type="InterPro" id="IPR011989">
    <property type="entry name" value="ARM-like"/>
</dbReference>
<evidence type="ECO:0000259" key="13">
    <source>
        <dbReference type="PROSITE" id="PS50237"/>
    </source>
</evidence>
<feature type="compositionally biased region" description="Basic and acidic residues" evidence="12">
    <location>
        <begin position="683"/>
        <end position="707"/>
    </location>
</feature>
<dbReference type="InterPro" id="IPR012919">
    <property type="entry name" value="SUN_dom"/>
</dbReference>
<organism evidence="15 16">
    <name type="scientific">Bemisia tabaci</name>
    <name type="common">Sweetpotato whitefly</name>
    <name type="synonym">Aleurodes tabaci</name>
    <dbReference type="NCBI Taxonomy" id="7038"/>
    <lineage>
        <taxon>Eukaryota</taxon>
        <taxon>Metazoa</taxon>
        <taxon>Ecdysozoa</taxon>
        <taxon>Arthropoda</taxon>
        <taxon>Hexapoda</taxon>
        <taxon>Insecta</taxon>
        <taxon>Pterygota</taxon>
        <taxon>Neoptera</taxon>
        <taxon>Paraneoptera</taxon>
        <taxon>Hemiptera</taxon>
        <taxon>Sternorrhyncha</taxon>
        <taxon>Aleyrodoidea</taxon>
        <taxon>Aleyrodidae</taxon>
        <taxon>Aleyrodinae</taxon>
        <taxon>Bemisia</taxon>
    </lineage>
</organism>
<dbReference type="Pfam" id="PF06701">
    <property type="entry name" value="MIB_HERC2"/>
    <property type="match status" value="1"/>
</dbReference>
<dbReference type="EC" id="2.3.2.26" evidence="10"/>
<dbReference type="PROSITE" id="PS50237">
    <property type="entry name" value="HECT"/>
    <property type="match status" value="1"/>
</dbReference>
<comment type="pathway">
    <text evidence="2 10">Protein modification; protein ubiquitination.</text>
</comment>
<feature type="active site" description="Glycyl thioester intermediate" evidence="9">
    <location>
        <position position="2677"/>
    </location>
</feature>
<feature type="repeat" description="ANK" evidence="8">
    <location>
        <begin position="398"/>
        <end position="430"/>
    </location>
</feature>
<feature type="compositionally biased region" description="Polar residues" evidence="12">
    <location>
        <begin position="1709"/>
        <end position="1724"/>
    </location>
</feature>
<dbReference type="FunFam" id="2.30.30.40:FF:000085">
    <property type="entry name" value="E3 ubiquitin-protein ligase HECTD1 isoform X1"/>
    <property type="match status" value="1"/>
</dbReference>
<dbReference type="FunFam" id="3.90.1750.10:FF:000021">
    <property type="entry name" value="E3 ubiquitin-protein ligase HECTD1 isoform X1"/>
    <property type="match status" value="1"/>
</dbReference>
<feature type="region of interest" description="Disordered" evidence="12">
    <location>
        <begin position="1426"/>
        <end position="1471"/>
    </location>
</feature>
<evidence type="ECO:0000256" key="1">
    <source>
        <dbReference type="ARBA" id="ARBA00000885"/>
    </source>
</evidence>
<dbReference type="EMBL" id="OU963871">
    <property type="protein sequence ID" value="CAH0382750.1"/>
    <property type="molecule type" value="Genomic_DNA"/>
</dbReference>
<evidence type="ECO:0000256" key="4">
    <source>
        <dbReference type="ARBA" id="ARBA00022679"/>
    </source>
</evidence>
<dbReference type="Pfam" id="PF07738">
    <property type="entry name" value="Sad1_UNC"/>
    <property type="match status" value="1"/>
</dbReference>
<evidence type="ECO:0000256" key="6">
    <source>
        <dbReference type="ARBA" id="ARBA00022786"/>
    </source>
</evidence>
<dbReference type="FunFam" id="1.25.10.10:FF:000051">
    <property type="entry name" value="E3 ubiquitin-protein ligase HECTD1 isoform X1"/>
    <property type="match status" value="1"/>
</dbReference>
<feature type="compositionally biased region" description="Acidic residues" evidence="12">
    <location>
        <begin position="1863"/>
        <end position="1888"/>
    </location>
</feature>
<accession>A0A9P0A272</accession>
<evidence type="ECO:0000256" key="7">
    <source>
        <dbReference type="ARBA" id="ARBA00023043"/>
    </source>
</evidence>
<dbReference type="FunFam" id="2.60.120.260:FF:000014">
    <property type="entry name" value="E3 ubiquitin-protein ligase HECTD1 isoform X1"/>
    <property type="match status" value="1"/>
</dbReference>
<keyword evidence="6 9" id="KW-0833">Ubl conjugation pathway</keyword>
<dbReference type="CDD" id="cd00078">
    <property type="entry name" value="HECTc"/>
    <property type="match status" value="1"/>
</dbReference>
<dbReference type="SUPFAM" id="SSF49785">
    <property type="entry name" value="Galactose-binding domain-like"/>
    <property type="match status" value="1"/>
</dbReference>
<dbReference type="Gene3D" id="2.30.30.40">
    <property type="entry name" value="SH3 Domains"/>
    <property type="match status" value="1"/>
</dbReference>
<dbReference type="Gene3D" id="3.30.2410.10">
    <property type="entry name" value="Hect, E3 ligase catalytic domain"/>
    <property type="match status" value="1"/>
</dbReference>
<dbReference type="OrthoDB" id="412600at2759"/>
<dbReference type="GO" id="GO:0061630">
    <property type="term" value="F:ubiquitin protein ligase activity"/>
    <property type="evidence" value="ECO:0007669"/>
    <property type="project" value="UniProtKB-UniRule"/>
</dbReference>
<dbReference type="InterPro" id="IPR036770">
    <property type="entry name" value="Ankyrin_rpt-contain_sf"/>
</dbReference>
<evidence type="ECO:0000313" key="16">
    <source>
        <dbReference type="Proteomes" id="UP001152759"/>
    </source>
</evidence>
<dbReference type="GO" id="GO:0009966">
    <property type="term" value="P:regulation of signal transduction"/>
    <property type="evidence" value="ECO:0007669"/>
    <property type="project" value="UniProtKB-ARBA"/>
</dbReference>
<evidence type="ECO:0000259" key="14">
    <source>
        <dbReference type="PROSITE" id="PS51416"/>
    </source>
</evidence>
<dbReference type="Gene3D" id="3.30.2160.10">
    <property type="entry name" value="Hect, E3 ligase catalytic domain"/>
    <property type="match status" value="1"/>
</dbReference>
<feature type="domain" description="HECT" evidence="13">
    <location>
        <begin position="2253"/>
        <end position="2708"/>
    </location>
</feature>
<dbReference type="GO" id="GO:0016607">
    <property type="term" value="C:nuclear speck"/>
    <property type="evidence" value="ECO:0007669"/>
    <property type="project" value="TreeGrafter"/>
</dbReference>
<keyword evidence="5" id="KW-0677">Repeat</keyword>
<dbReference type="InterPro" id="IPR035983">
    <property type="entry name" value="Hect_E3_ubiquitin_ligase"/>
</dbReference>
<feature type="compositionally biased region" description="Polar residues" evidence="12">
    <location>
        <begin position="1660"/>
        <end position="1670"/>
    </location>
</feature>
<dbReference type="PROSITE" id="PS50088">
    <property type="entry name" value="ANK_REPEAT"/>
    <property type="match status" value="2"/>
</dbReference>
<gene>
    <name evidence="15" type="ORF">BEMITA_LOCUS2254</name>
</gene>
<keyword evidence="7 8" id="KW-0040">ANK repeat</keyword>
<evidence type="ECO:0000256" key="2">
    <source>
        <dbReference type="ARBA" id="ARBA00004906"/>
    </source>
</evidence>
<dbReference type="PANTHER" id="PTHR45670:SF1">
    <property type="entry name" value="E3 UBIQUITIN-PROTEIN LIGASE HECTD1"/>
    <property type="match status" value="1"/>
</dbReference>
<dbReference type="PROSITE" id="PS51416">
    <property type="entry name" value="MIB_HERC2"/>
    <property type="match status" value="1"/>
</dbReference>
<reference evidence="15" key="1">
    <citation type="submission" date="2021-12" db="EMBL/GenBank/DDBJ databases">
        <authorList>
            <person name="King R."/>
        </authorList>
    </citation>
    <scope>NUCLEOTIDE SEQUENCE</scope>
</reference>
<dbReference type="InterPro" id="IPR045322">
    <property type="entry name" value="HECTD1/TRIP12-like"/>
</dbReference>
<dbReference type="GO" id="GO:0070534">
    <property type="term" value="P:protein K63-linked ubiquitination"/>
    <property type="evidence" value="ECO:0007669"/>
    <property type="project" value="TreeGrafter"/>
</dbReference>
<feature type="compositionally biased region" description="Low complexity" evidence="12">
    <location>
        <begin position="1456"/>
        <end position="1471"/>
    </location>
</feature>
<keyword evidence="16" id="KW-1185">Reference proteome</keyword>
<feature type="repeat" description="ANK" evidence="8">
    <location>
        <begin position="429"/>
        <end position="461"/>
    </location>
</feature>
<feature type="compositionally biased region" description="Low complexity" evidence="12">
    <location>
        <begin position="1981"/>
        <end position="1991"/>
    </location>
</feature>
<evidence type="ECO:0000256" key="9">
    <source>
        <dbReference type="PROSITE-ProRule" id="PRU00104"/>
    </source>
</evidence>
<evidence type="ECO:0000313" key="15">
    <source>
        <dbReference type="EMBL" id="CAH0382750.1"/>
    </source>
</evidence>
<protein>
    <recommendedName>
        <fullName evidence="10">E3 ubiquitin-protein ligase</fullName>
        <ecNumber evidence="10">2.3.2.26</ecNumber>
    </recommendedName>
</protein>
<dbReference type="InterPro" id="IPR010606">
    <property type="entry name" value="Mib_Herc2"/>
</dbReference>
<dbReference type="FunFam" id="3.30.2410.10:FF:000007">
    <property type="entry name" value="Putative E3 ubiquitin-protein ligase HECTD1"/>
    <property type="match status" value="1"/>
</dbReference>
<dbReference type="GO" id="GO:0043161">
    <property type="term" value="P:proteasome-mediated ubiquitin-dependent protein catabolic process"/>
    <property type="evidence" value="ECO:0007669"/>
    <property type="project" value="TreeGrafter"/>
</dbReference>
<feature type="compositionally biased region" description="Basic and acidic residues" evidence="12">
    <location>
        <begin position="1693"/>
        <end position="1708"/>
    </location>
</feature>
<evidence type="ECO:0000256" key="5">
    <source>
        <dbReference type="ARBA" id="ARBA00022737"/>
    </source>
</evidence>
<dbReference type="Gene3D" id="1.25.10.10">
    <property type="entry name" value="Leucine-rich Repeat Variant"/>
    <property type="match status" value="1"/>
</dbReference>
<dbReference type="SUPFAM" id="SSF48371">
    <property type="entry name" value="ARM repeat"/>
    <property type="match status" value="1"/>
</dbReference>
<dbReference type="SMART" id="SM00248">
    <property type="entry name" value="ANK"/>
    <property type="match status" value="3"/>
</dbReference>
<dbReference type="KEGG" id="btab:109038049"/>
<dbReference type="InterPro" id="IPR008979">
    <property type="entry name" value="Galactose-bd-like_sf"/>
</dbReference>
<dbReference type="InterPro" id="IPR016024">
    <property type="entry name" value="ARM-type_fold"/>
</dbReference>
<dbReference type="Pfam" id="PF00632">
    <property type="entry name" value="HECT"/>
    <property type="match status" value="1"/>
</dbReference>
<comment type="catalytic activity">
    <reaction evidence="1 10">
        <text>S-ubiquitinyl-[E2 ubiquitin-conjugating enzyme]-L-cysteine + [acceptor protein]-L-lysine = [E2 ubiquitin-conjugating enzyme]-L-cysteine + N(6)-ubiquitinyl-[acceptor protein]-L-lysine.</text>
        <dbReference type="EC" id="2.3.2.26"/>
    </reaction>
</comment>
<sequence>MAEVDPETLLEWLSMGQGDERDMQLIALEQLCMLLLMSDNVDRCFESCPPRSFLPALCRIFLDECAPDNVLEVTARAITYYLDVSAECTRRIVAMEGAVKAICNRLIVAEVASRTSRDLAEQCIKVLELICTREAGAVFEAGGLNCVLTFIRENGTQVHKDTLHSAMAVVSRLCTKMEPQDASLPACVEALSVLLKHEDSHVADGALRCFASLSDRFTRRGVDPAPLAQHGLVTELLHRLSNAAGPTTATLSTPATPGANTSSSVCETKSSASVSTIISLLSTLCRGSPSITHDLLRSDLPDAIEKALKGDERCTLDSMRLVDLLLVLLFEGRRALSRNGGSTSTSSSGQSLPRLRRLDSAGEKTHRQLIDCIRSKDTDALIEAVEAGGVEVNFMDDVGQTLLNWASAFGTQEMVEFLCDKGADVNKGHRSSSLHYAACFGRPAIAKVLLRHGANPDLRDEDGKTALDKARERSDEGHGEVAAILQSPGEFMVPVDKDKKQDVAEPEDTNEPKGDPEMAPVYLGRLLPVFCETFQSTMLPSVRKASLTLIKKMVHYIQPSLLVETCSPESATYNLGTMLVEVIATVLDNEISYSWPSSKNESKCSRSGFINVCHKNGFITLQKEQSTKFIICKVVNPDDEDGHATVLQIIQDLMTKAQDIFLDHFARLGIFSKVLQLAGPQDVPEKEPKKTSLNESSKNMEESDKAPVTEDFLEDAKEMLPGRAYYWHDWNLVRGRDCLYIWAEVAALELSNGSNGWFRFIIDNKLATMYSSGSPEGGSDPAAKGKTSETLAAEENRSEFLEKLQRARSQVKANATSQPILSHPGSTRIVVGNWSLSSRKEGELHIHNSDGQQQATILSDDTAGFVFESNRGTRHTFIAETTLGPEFSAGWTGKRGRKLQSKLEALKQKVKHQAQDIYEKYFRAAQAQPRGVVAKLGTIVAQIERACQKQQMNRDCSKQGAWRELLSGALHDLVQLLREDGVVSAYELHSSGLVQALLALLSTSSSWDSGLSPSKRAKLQKQRVQVFKNCFKNKLSENGNSANILIHKLVSVLESIEKLPVYLYESPGTNFCLQVLTRRLRFRLEKAASESSLIDRTGRSLKMEPLSTIAQLEKYLLKMVAKQWYDYDRSTFSFVRKLKESPQQLNFKHQHDFDENGIIYWIGTNGKTCGEWVNPAQYGLVVVSSSDGRTLPYGKLEDILSRDSSALNCHSNDDKRAWFSIDLGLWVIPSSYTLRHARGYGRSALRNWLFQVSKDGVNWTTLVSHTDDTSLNEPGSTATWPVDVSTHNETQGWRHIRIQQSGKNASGQTHYLSLSGFEVYGTVTGICEDLGKAAKEAEANLRKQRRHLRSLVLKQLMIGSRVARGLDWKWRDQDGSPPGEGTVTGELHNGWIDVTWDHGGCNSYRMGAEGKYDLKLLTDSTEVTGMATSTPKAAPPPSSKINKSASATADNGGKNVSVLTSRKSSSTPSLSDAMEVVKTSVASTDQAASADNLAAQQAAQALAESVLSAALAASSDSSGAPELSVVLRDTASDLATIVETLTLDENNATRSNLNAPNNRLESQQNNLDEFRLLSVVETPAKMDLVGSSQSVALNRALISAAKKFPFGNNSSLEEHTSVLSAETGELFEKIAEGSDIVRNNTNSFLSGLVNSALPPSVRISLSNNNPSGSHNTEDKFAASKGKQHISYAAAVTDTKKEKEKDKDAKENSSNRAQASSNPMSVSVPNLTATNSNNIESSNTTGLLEPFAAITRRRTTNHVNNANNTSNNPSSNCCKPPIANVSSLFPRGPSSVSSLVRLALSSNFPGGLLHSAQSYPSLSVGVPGGNAQSPQCLTMSLTSTSSDSEQVSFDDFLENCRAPTLLAELEDDDEIQDDDENDDDENEDDDDYEEVMVSRNLLTFMEEDTYETRPVANNVVTSGIVGTNVSSSNSKRRSWDDEFVLKRQFSALIPAFDPRPGRTNVNQTTDLEIPPPSTDTEPGEQSANSSSNSSSATIVEHTQPRLRLTLRGPNIPGVQDVEIELVDPQWTIFHAVQELIQIADLGSRQEKMKRIWEPTYTIIYKEAKEDEDLLQENVGSLFGRQSGSTTHRGSIVSQQQSQSPLSCTVEHVLQLLRHLFMISRQPEEQDAELDAQVQLEEFLSKKMTNKLLQQIQDPLVLSSGALPAWCEELNTSCPFLFPFETRQLYFNCTAFGASRSIVWLQTQRDATMERQRTPGLSPRRDDPHEFRVGRLKHERVKVPRGDQLLPWGYQVMKTHADRKSILEVEFIGEEGTGLGPTLEFYALIAAELQRKDLGMWLCDDENEELDTAGVIGVDLGEGAKPPGYYVRRPSGLFPAPLPQDSPDCDRAIQHFWFLGVFLAKVLQDNRLVDLPLSQPFLKLMCHGDIQNNINERIGMRHLNRSGFYDKEEELMMSSLISEESEKELELDPPKLHAEDTRPWFAGILTENDLYEVDPVRGRFLKELCDLAARKSRIATDNSLSSEARARQLQNLSLVPSAAGPVVRLDDLAIAFNYLPSSRVFSFSSADLVPNGSDIDVSLENVEEYVDLTCNFCLESGIKRQIEAFRDGFNLVFPISKLRAFTPNEVRTMLCGDQNPQWTREDLLNYTEPKLGYSKDSPGFQRFINVLVQMTAEERKAFLQFTTGCSSLPPGGLSNLYPRLTVVRKVDAGEGSYPSVNTCVHYLKLPDYPTEEILRERLLTATREKGFHLN</sequence>
<dbReference type="Pfam" id="PF12796">
    <property type="entry name" value="Ank_2"/>
    <property type="match status" value="1"/>
</dbReference>
<dbReference type="SUPFAM" id="SSF48403">
    <property type="entry name" value="Ankyrin repeat"/>
    <property type="match status" value="1"/>
</dbReference>
<feature type="coiled-coil region" evidence="11">
    <location>
        <begin position="1327"/>
        <end position="1354"/>
    </location>
</feature>
<evidence type="ECO:0000256" key="11">
    <source>
        <dbReference type="SAM" id="Coils"/>
    </source>
</evidence>
<feature type="region of interest" description="Disordered" evidence="12">
    <location>
        <begin position="1862"/>
        <end position="1888"/>
    </location>
</feature>
<dbReference type="Gene3D" id="3.90.1750.10">
    <property type="entry name" value="Hect, E3 ligase catalytic domains"/>
    <property type="match status" value="2"/>
</dbReference>
<comment type="function">
    <text evidence="10">E3 ubiquitin-protein ligase which accepts ubiquitin from an E2 ubiquitin-conjugating enzyme in the form of a thioester and then directly transfers the ubiquitin to targeted substrates.</text>
</comment>
<dbReference type="Gene3D" id="1.25.40.20">
    <property type="entry name" value="Ankyrin repeat-containing domain"/>
    <property type="match status" value="1"/>
</dbReference>
<dbReference type="SUPFAM" id="SSF159034">
    <property type="entry name" value="Mib/herc2 domain-like"/>
    <property type="match status" value="1"/>
</dbReference>
<comment type="similarity">
    <text evidence="3 10">Belongs to the UPL family. K-HECT subfamily.</text>
</comment>
<dbReference type="FunFam" id="1.25.40.20:FF:000033">
    <property type="entry name" value="E3 ubiquitin-protein ligase HECTD1 isoform X2"/>
    <property type="match status" value="1"/>
</dbReference>